<name>A0AAD3T4R6_NEPGR</name>
<dbReference type="Gene3D" id="1.25.40.10">
    <property type="entry name" value="Tetratricopeptide repeat domain"/>
    <property type="match status" value="1"/>
</dbReference>
<proteinExistence type="predicted"/>
<dbReference type="InterPro" id="IPR046960">
    <property type="entry name" value="PPR_At4g14850-like_plant"/>
</dbReference>
<dbReference type="GO" id="GO:0009451">
    <property type="term" value="P:RNA modification"/>
    <property type="evidence" value="ECO:0007669"/>
    <property type="project" value="InterPro"/>
</dbReference>
<dbReference type="InterPro" id="IPR046848">
    <property type="entry name" value="E_motif"/>
</dbReference>
<dbReference type="Pfam" id="PF20430">
    <property type="entry name" value="Eplus_motif"/>
    <property type="match status" value="1"/>
</dbReference>
<dbReference type="Pfam" id="PF20431">
    <property type="entry name" value="E_motif"/>
    <property type="match status" value="1"/>
</dbReference>
<dbReference type="PANTHER" id="PTHR47926:SF436">
    <property type="entry name" value="PENTATRICOPEPTIDE REPEAT-CONTAINING PROTEIN ELI1, CHLOROPLASTIC-LIKE ISOFORM X2"/>
    <property type="match status" value="1"/>
</dbReference>
<keyword evidence="3" id="KW-1185">Reference proteome</keyword>
<keyword evidence="1" id="KW-0677">Repeat</keyword>
<dbReference type="InterPro" id="IPR046849">
    <property type="entry name" value="E2_motif"/>
</dbReference>
<reference evidence="2" key="1">
    <citation type="submission" date="2023-05" db="EMBL/GenBank/DDBJ databases">
        <title>Nepenthes gracilis genome sequencing.</title>
        <authorList>
            <person name="Fukushima K."/>
        </authorList>
    </citation>
    <scope>NUCLEOTIDE SEQUENCE</scope>
    <source>
        <strain evidence="2">SING2019-196</strain>
    </source>
</reference>
<dbReference type="Proteomes" id="UP001279734">
    <property type="component" value="Unassembled WGS sequence"/>
</dbReference>
<evidence type="ECO:0000313" key="2">
    <source>
        <dbReference type="EMBL" id="GMH22674.1"/>
    </source>
</evidence>
<evidence type="ECO:0000256" key="1">
    <source>
        <dbReference type="ARBA" id="ARBA00022737"/>
    </source>
</evidence>
<dbReference type="NCBIfam" id="TIGR00756">
    <property type="entry name" value="PPR"/>
    <property type="match status" value="1"/>
</dbReference>
<dbReference type="GO" id="GO:0003723">
    <property type="term" value="F:RNA binding"/>
    <property type="evidence" value="ECO:0007669"/>
    <property type="project" value="InterPro"/>
</dbReference>
<dbReference type="PANTHER" id="PTHR47926">
    <property type="entry name" value="PENTATRICOPEPTIDE REPEAT-CONTAINING PROTEIN"/>
    <property type="match status" value="1"/>
</dbReference>
<organism evidence="2 3">
    <name type="scientific">Nepenthes gracilis</name>
    <name type="common">Slender pitcher plant</name>
    <dbReference type="NCBI Taxonomy" id="150966"/>
    <lineage>
        <taxon>Eukaryota</taxon>
        <taxon>Viridiplantae</taxon>
        <taxon>Streptophyta</taxon>
        <taxon>Embryophyta</taxon>
        <taxon>Tracheophyta</taxon>
        <taxon>Spermatophyta</taxon>
        <taxon>Magnoliopsida</taxon>
        <taxon>eudicotyledons</taxon>
        <taxon>Gunneridae</taxon>
        <taxon>Pentapetalae</taxon>
        <taxon>Caryophyllales</taxon>
        <taxon>Nepenthaceae</taxon>
        <taxon>Nepenthes</taxon>
    </lineage>
</organism>
<dbReference type="FunFam" id="1.25.40.10:FF:000090">
    <property type="entry name" value="Pentatricopeptide repeat-containing protein, chloroplastic"/>
    <property type="match status" value="1"/>
</dbReference>
<sequence>MHGMGNLVLEMFTSMLREAKPDYITMTSVLSACSHSGLVDQGLHYFNNIERVYSITPQMEHYACVVDLLGRAGRLDEAEKLIRDMPICPNEVILGSLMGSCSIHGKPQLAEKRFQDLLELDPYNIECHVLLSNLYDSVGKRSKANHLRHILMKMDIRKVPGMSSIRVKGSIHRFSAGDKSHPRSQEIYSMLDEVIKKLRLAGYVPNMASQIFTSCDGQCNAEELEEKEQALFTHSEKLAGRDLFSCKYRSDDPLSWRKLWKLTLQFNAGSVMVQAPGPMSFVSMGNNLDRNTCGKNEQQIRFHKMCLYEMLGGLDTAQCCSSSNRLLWHISRTNGYLPYFSCTLTIV</sequence>
<gene>
    <name evidence="2" type="ORF">Nepgr_024517</name>
</gene>
<evidence type="ECO:0000313" key="3">
    <source>
        <dbReference type="Proteomes" id="UP001279734"/>
    </source>
</evidence>
<dbReference type="InterPro" id="IPR002885">
    <property type="entry name" value="PPR_rpt"/>
</dbReference>
<dbReference type="SUPFAM" id="SSF48452">
    <property type="entry name" value="TPR-like"/>
    <property type="match status" value="1"/>
</dbReference>
<protein>
    <recommendedName>
        <fullName evidence="4">Pentatricopeptide repeat-containing protein</fullName>
    </recommendedName>
</protein>
<dbReference type="AlphaFoldDB" id="A0AAD3T4R6"/>
<dbReference type="InterPro" id="IPR011990">
    <property type="entry name" value="TPR-like_helical_dom_sf"/>
</dbReference>
<comment type="caution">
    <text evidence="2">The sequence shown here is derived from an EMBL/GenBank/DDBJ whole genome shotgun (WGS) entry which is preliminary data.</text>
</comment>
<dbReference type="Pfam" id="PF01535">
    <property type="entry name" value="PPR"/>
    <property type="match status" value="2"/>
</dbReference>
<evidence type="ECO:0008006" key="4">
    <source>
        <dbReference type="Google" id="ProtNLM"/>
    </source>
</evidence>
<dbReference type="EMBL" id="BSYO01000025">
    <property type="protein sequence ID" value="GMH22674.1"/>
    <property type="molecule type" value="Genomic_DNA"/>
</dbReference>
<accession>A0AAD3T4R6</accession>